<feature type="signal peptide" evidence="2">
    <location>
        <begin position="1"/>
        <end position="22"/>
    </location>
</feature>
<reference evidence="3" key="2">
    <citation type="submission" date="2015-06" db="UniProtKB">
        <authorList>
            <consortium name="EnsemblMetazoa"/>
        </authorList>
    </citation>
    <scope>IDENTIFICATION</scope>
</reference>
<feature type="chain" id="PRO_5004580673" evidence="2">
    <location>
        <begin position="23"/>
        <end position="65"/>
    </location>
</feature>
<keyword evidence="2" id="KW-0732">Signal</keyword>
<dbReference type="AlphaFoldDB" id="T1JVS3"/>
<dbReference type="Proteomes" id="UP000015104">
    <property type="component" value="Unassembled WGS sequence"/>
</dbReference>
<feature type="region of interest" description="Disordered" evidence="1">
    <location>
        <begin position="34"/>
        <end position="65"/>
    </location>
</feature>
<proteinExistence type="predicted"/>
<organism evidence="3 4">
    <name type="scientific">Tetranychus urticae</name>
    <name type="common">Two-spotted spider mite</name>
    <dbReference type="NCBI Taxonomy" id="32264"/>
    <lineage>
        <taxon>Eukaryota</taxon>
        <taxon>Metazoa</taxon>
        <taxon>Ecdysozoa</taxon>
        <taxon>Arthropoda</taxon>
        <taxon>Chelicerata</taxon>
        <taxon>Arachnida</taxon>
        <taxon>Acari</taxon>
        <taxon>Acariformes</taxon>
        <taxon>Trombidiformes</taxon>
        <taxon>Prostigmata</taxon>
        <taxon>Eleutherengona</taxon>
        <taxon>Raphignathae</taxon>
        <taxon>Tetranychoidea</taxon>
        <taxon>Tetranychidae</taxon>
        <taxon>Tetranychus</taxon>
    </lineage>
</organism>
<feature type="compositionally biased region" description="Basic and acidic residues" evidence="1">
    <location>
        <begin position="40"/>
        <end position="52"/>
    </location>
</feature>
<keyword evidence="4" id="KW-1185">Reference proteome</keyword>
<protein>
    <submittedName>
        <fullName evidence="3">Uncharacterized protein</fullName>
    </submittedName>
</protein>
<evidence type="ECO:0000256" key="2">
    <source>
        <dbReference type="SAM" id="SignalP"/>
    </source>
</evidence>
<dbReference type="EnsemblMetazoa" id="tetur02g05620.1">
    <property type="protein sequence ID" value="tetur02g05620.1"/>
    <property type="gene ID" value="tetur02g05620"/>
</dbReference>
<reference evidence="4" key="1">
    <citation type="submission" date="2011-08" db="EMBL/GenBank/DDBJ databases">
        <authorList>
            <person name="Rombauts S."/>
        </authorList>
    </citation>
    <scope>NUCLEOTIDE SEQUENCE</scope>
    <source>
        <strain evidence="4">London</strain>
    </source>
</reference>
<name>T1JVS3_TETUR</name>
<dbReference type="EMBL" id="CAEY01000797">
    <property type="status" value="NOT_ANNOTATED_CDS"/>
    <property type="molecule type" value="Genomic_DNA"/>
</dbReference>
<evidence type="ECO:0000256" key="1">
    <source>
        <dbReference type="SAM" id="MobiDB-lite"/>
    </source>
</evidence>
<evidence type="ECO:0000313" key="4">
    <source>
        <dbReference type="Proteomes" id="UP000015104"/>
    </source>
</evidence>
<dbReference type="HOGENOM" id="CLU_2852528_0_0_1"/>
<accession>T1JVS3</accession>
<sequence>MEIHLTMFLWWRGLLWWWRLLGWRRFLASSFNSIGTNHGENSKDENQDEGKTHIGAIGDDLFNKI</sequence>
<evidence type="ECO:0000313" key="3">
    <source>
        <dbReference type="EnsemblMetazoa" id="tetur02g05620.1"/>
    </source>
</evidence>